<name>A0A9P5TDD6_9AGAM</name>
<dbReference type="PANTHER" id="PTHR43677">
    <property type="entry name" value="SHORT-CHAIN DEHYDROGENASE/REDUCTASE"/>
    <property type="match status" value="1"/>
</dbReference>
<dbReference type="InterPro" id="IPR020843">
    <property type="entry name" value="ER"/>
</dbReference>
<dbReference type="CDD" id="cd08241">
    <property type="entry name" value="QOR1"/>
    <property type="match status" value="1"/>
</dbReference>
<evidence type="ECO:0000313" key="2">
    <source>
        <dbReference type="EMBL" id="KAF8486301.1"/>
    </source>
</evidence>
<dbReference type="InterPro" id="IPR036291">
    <property type="entry name" value="NAD(P)-bd_dom_sf"/>
</dbReference>
<dbReference type="SMART" id="SM00829">
    <property type="entry name" value="PKS_ER"/>
    <property type="match status" value="1"/>
</dbReference>
<dbReference type="OrthoDB" id="10257049at2759"/>
<reference evidence="2" key="2">
    <citation type="journal article" date="2020" name="Nat. Commun.">
        <title>Large-scale genome sequencing of mycorrhizal fungi provides insights into the early evolution of symbiotic traits.</title>
        <authorList>
            <person name="Miyauchi S."/>
            <person name="Kiss E."/>
            <person name="Kuo A."/>
            <person name="Drula E."/>
            <person name="Kohler A."/>
            <person name="Sanchez-Garcia M."/>
            <person name="Morin E."/>
            <person name="Andreopoulos B."/>
            <person name="Barry K.W."/>
            <person name="Bonito G."/>
            <person name="Buee M."/>
            <person name="Carver A."/>
            <person name="Chen C."/>
            <person name="Cichocki N."/>
            <person name="Clum A."/>
            <person name="Culley D."/>
            <person name="Crous P.W."/>
            <person name="Fauchery L."/>
            <person name="Girlanda M."/>
            <person name="Hayes R.D."/>
            <person name="Keri Z."/>
            <person name="LaButti K."/>
            <person name="Lipzen A."/>
            <person name="Lombard V."/>
            <person name="Magnuson J."/>
            <person name="Maillard F."/>
            <person name="Murat C."/>
            <person name="Nolan M."/>
            <person name="Ohm R.A."/>
            <person name="Pangilinan J."/>
            <person name="Pereira M.F."/>
            <person name="Perotto S."/>
            <person name="Peter M."/>
            <person name="Pfister S."/>
            <person name="Riley R."/>
            <person name="Sitrit Y."/>
            <person name="Stielow J.B."/>
            <person name="Szollosi G."/>
            <person name="Zifcakova L."/>
            <person name="Stursova M."/>
            <person name="Spatafora J.W."/>
            <person name="Tedersoo L."/>
            <person name="Vaario L.M."/>
            <person name="Yamada A."/>
            <person name="Yan M."/>
            <person name="Wang P."/>
            <person name="Xu J."/>
            <person name="Bruns T."/>
            <person name="Baldrian P."/>
            <person name="Vilgalys R."/>
            <person name="Dunand C."/>
            <person name="Henrissat B."/>
            <person name="Grigoriev I.V."/>
            <person name="Hibbett D."/>
            <person name="Nagy L.G."/>
            <person name="Martin F.M."/>
        </authorList>
    </citation>
    <scope>NUCLEOTIDE SEQUENCE</scope>
    <source>
        <strain evidence="2">Prilba</strain>
    </source>
</reference>
<dbReference type="InterPro" id="IPR011032">
    <property type="entry name" value="GroES-like_sf"/>
</dbReference>
<evidence type="ECO:0000259" key="1">
    <source>
        <dbReference type="SMART" id="SM00829"/>
    </source>
</evidence>
<dbReference type="SUPFAM" id="SSF50129">
    <property type="entry name" value="GroES-like"/>
    <property type="match status" value="1"/>
</dbReference>
<proteinExistence type="predicted"/>
<dbReference type="GO" id="GO:0008270">
    <property type="term" value="F:zinc ion binding"/>
    <property type="evidence" value="ECO:0007669"/>
    <property type="project" value="InterPro"/>
</dbReference>
<dbReference type="PROSITE" id="PS01162">
    <property type="entry name" value="QOR_ZETA_CRYSTAL"/>
    <property type="match status" value="1"/>
</dbReference>
<feature type="domain" description="Enoyl reductase (ER)" evidence="1">
    <location>
        <begin position="10"/>
        <end position="322"/>
    </location>
</feature>
<dbReference type="InterPro" id="IPR013149">
    <property type="entry name" value="ADH-like_C"/>
</dbReference>
<organism evidence="2 3">
    <name type="scientific">Russula ochroleuca</name>
    <dbReference type="NCBI Taxonomy" id="152965"/>
    <lineage>
        <taxon>Eukaryota</taxon>
        <taxon>Fungi</taxon>
        <taxon>Dikarya</taxon>
        <taxon>Basidiomycota</taxon>
        <taxon>Agaricomycotina</taxon>
        <taxon>Agaricomycetes</taxon>
        <taxon>Russulales</taxon>
        <taxon>Russulaceae</taxon>
        <taxon>Russula</taxon>
    </lineage>
</organism>
<dbReference type="EMBL" id="WHVB01000002">
    <property type="protein sequence ID" value="KAF8486301.1"/>
    <property type="molecule type" value="Genomic_DNA"/>
</dbReference>
<dbReference type="Proteomes" id="UP000759537">
    <property type="component" value="Unassembled WGS sequence"/>
</dbReference>
<keyword evidence="3" id="KW-1185">Reference proteome</keyword>
<reference evidence="2" key="1">
    <citation type="submission" date="2019-10" db="EMBL/GenBank/DDBJ databases">
        <authorList>
            <consortium name="DOE Joint Genome Institute"/>
            <person name="Kuo A."/>
            <person name="Miyauchi S."/>
            <person name="Kiss E."/>
            <person name="Drula E."/>
            <person name="Kohler A."/>
            <person name="Sanchez-Garcia M."/>
            <person name="Andreopoulos B."/>
            <person name="Barry K.W."/>
            <person name="Bonito G."/>
            <person name="Buee M."/>
            <person name="Carver A."/>
            <person name="Chen C."/>
            <person name="Cichocki N."/>
            <person name="Clum A."/>
            <person name="Culley D."/>
            <person name="Crous P.W."/>
            <person name="Fauchery L."/>
            <person name="Girlanda M."/>
            <person name="Hayes R."/>
            <person name="Keri Z."/>
            <person name="LaButti K."/>
            <person name="Lipzen A."/>
            <person name="Lombard V."/>
            <person name="Magnuson J."/>
            <person name="Maillard F."/>
            <person name="Morin E."/>
            <person name="Murat C."/>
            <person name="Nolan M."/>
            <person name="Ohm R."/>
            <person name="Pangilinan J."/>
            <person name="Pereira M."/>
            <person name="Perotto S."/>
            <person name="Peter M."/>
            <person name="Riley R."/>
            <person name="Sitrit Y."/>
            <person name="Stielow B."/>
            <person name="Szollosi G."/>
            <person name="Zifcakova L."/>
            <person name="Stursova M."/>
            <person name="Spatafora J.W."/>
            <person name="Tedersoo L."/>
            <person name="Vaario L.-M."/>
            <person name="Yamada A."/>
            <person name="Yan M."/>
            <person name="Wang P."/>
            <person name="Xu J."/>
            <person name="Bruns T."/>
            <person name="Baldrian P."/>
            <person name="Vilgalys R."/>
            <person name="Henrissat B."/>
            <person name="Grigoriev I.V."/>
            <person name="Hibbett D."/>
            <person name="Nagy L.G."/>
            <person name="Martin F.M."/>
        </authorList>
    </citation>
    <scope>NUCLEOTIDE SEQUENCE</scope>
    <source>
        <strain evidence="2">Prilba</strain>
    </source>
</reference>
<dbReference type="Pfam" id="PF00107">
    <property type="entry name" value="ADH_zinc_N"/>
    <property type="match status" value="1"/>
</dbReference>
<dbReference type="GO" id="GO:0005739">
    <property type="term" value="C:mitochondrion"/>
    <property type="evidence" value="ECO:0007669"/>
    <property type="project" value="TreeGrafter"/>
</dbReference>
<dbReference type="SUPFAM" id="SSF51735">
    <property type="entry name" value="NAD(P)-binding Rossmann-fold domains"/>
    <property type="match status" value="1"/>
</dbReference>
<dbReference type="Gene3D" id="3.40.50.720">
    <property type="entry name" value="NAD(P)-binding Rossmann-like Domain"/>
    <property type="match status" value="1"/>
</dbReference>
<dbReference type="AlphaFoldDB" id="A0A9P5TDD6"/>
<dbReference type="PANTHER" id="PTHR43677:SF4">
    <property type="entry name" value="QUINONE OXIDOREDUCTASE-LIKE PROTEIN 2"/>
    <property type="match status" value="1"/>
</dbReference>
<comment type="caution">
    <text evidence="2">The sequence shown here is derived from an EMBL/GenBank/DDBJ whole genome shotgun (WGS) entry which is preliminary data.</text>
</comment>
<dbReference type="Gene3D" id="3.90.180.10">
    <property type="entry name" value="Medium-chain alcohol dehydrogenases, catalytic domain"/>
    <property type="match status" value="1"/>
</dbReference>
<dbReference type="InterPro" id="IPR013154">
    <property type="entry name" value="ADH-like_N"/>
</dbReference>
<gene>
    <name evidence="2" type="ORF">DFH94DRAFT_179256</name>
</gene>
<dbReference type="InterPro" id="IPR002364">
    <property type="entry name" value="Quin_OxRdtase/zeta-crystal_CS"/>
</dbReference>
<protein>
    <submittedName>
        <fullName evidence="2">NAD-P-binding protein</fullName>
    </submittedName>
</protein>
<accession>A0A9P5TDD6</accession>
<sequence>MKAFVVSEYAHPSKIHLTHNAPEPVQKPGSDELLIDVHSAGLNFFDILQCQGKYQTQPPRPFVLGAEFAGTVAAAPPGSPYKPGDRVFGAAQGAYGERVVAQRDYVLHLLDVLSFDQGAGIFMTYPTSYEALVGRAKLQTGEWLLVLAAAGGVGMAAVQIGKALGAHVIACASPSKLDVARSMGGADFVVDYTQDGWQKEVLKITGGRGVDVVFDPVGRIKDALKCVVWGGRALVVGFAGGEIEKLPLNLVLLKNVSVIGIYWGSYQKNKTTRVSEVWTELLALFASGRLKPVVFNGRYTLGTLTQGLQDLENRKTWGKVVVHVREPSARGKL</sequence>
<dbReference type="Pfam" id="PF08240">
    <property type="entry name" value="ADH_N"/>
    <property type="match status" value="1"/>
</dbReference>
<dbReference type="InterPro" id="IPR051397">
    <property type="entry name" value="Zn-ADH-like_protein"/>
</dbReference>
<dbReference type="GO" id="GO:0016491">
    <property type="term" value="F:oxidoreductase activity"/>
    <property type="evidence" value="ECO:0007669"/>
    <property type="project" value="InterPro"/>
</dbReference>
<evidence type="ECO:0000313" key="3">
    <source>
        <dbReference type="Proteomes" id="UP000759537"/>
    </source>
</evidence>